<dbReference type="PANTHER" id="PTHR45943:SF1">
    <property type="entry name" value="E3 UBIQUITIN-PROTEIN LIGASE MYCBP2"/>
    <property type="match status" value="1"/>
</dbReference>
<evidence type="ECO:0000256" key="8">
    <source>
        <dbReference type="ARBA" id="ARBA00022737"/>
    </source>
</evidence>
<dbReference type="GO" id="GO:0007411">
    <property type="term" value="P:axon guidance"/>
    <property type="evidence" value="ECO:0007669"/>
    <property type="project" value="TreeGrafter"/>
</dbReference>
<evidence type="ECO:0000256" key="7">
    <source>
        <dbReference type="ARBA" id="ARBA00022723"/>
    </source>
</evidence>
<dbReference type="Gene3D" id="3.30.40.10">
    <property type="entry name" value="Zinc/RING finger domain, C3HC4 (zinc finger)"/>
    <property type="match status" value="1"/>
</dbReference>
<dbReference type="OrthoDB" id="6050183at2759"/>
<keyword evidence="11" id="KW-0862">Zinc</keyword>
<name>A0A7R8D3E9_LEPSM</name>
<sequence>MLKEDTFVLISIIVAIWVSKVSGITFKLGAREEDLIVIKQVDVENRFAGWVSCYFDDVMCVGRNVSLLKIEFKGPDSTLRVRQIKLLSVGSQKTLRVFRLMTAQVFGKFLRQDNSMDDSEEDLDLREHVVGILFNSKTRLSYLQKQVCSHIVQAIKKEASILKEDWDLVLALSGSTVGKLYLSQQQGLIQDLLNLLHTGTARIQRQVILLIRRILPEIPPSSFASIIGVKNLPPKDFASLSLSHTFDHKAPGLLDIFFSCIAKALTVQVKSKGMHDYKNVGSRWWLRGSMAKRISEEIVSLLKDLMNGKVGSSEWMSFTKSAVAQNILHLTKLDRTNECLKLPVFWLGLASICVLDKDHVEGLSSGDCNNETSINRPTCENHDDGETLAIIKCETCGDLCGDCDRFLHLHRRTKTHNRAIFKEEEDAIKVDLHEGCGRMKLYWLMALADSTTLKAMVEFREAARGGSSVHSSSEVPVMDAVCTDSECVSFAANACVKTLSCGHFCGGILNEEDCLTCLHGCSKVGNALKQDADDMCMICFTEALNPIPSIMLQCGHVFHYHCCLTVLTKKWNGPRITFGFRNCPICKMKIQHPSLRKILIPLQNLYEDVKRKSLMRLEYESLNNCEAVTAKGGRYHNDPISYALDRYAYYVCFKCSKAYYGGEAQCDGAVGDDKFNPEELVCGGCSDVSRAQMCLKHGMDYLEYKFPTNQPLHFRTLSRLPIILQRRLLE</sequence>
<dbReference type="GO" id="GO:0099174">
    <property type="term" value="P:regulation of presynapse organization"/>
    <property type="evidence" value="ECO:0007669"/>
    <property type="project" value="UniProtKB-ARBA"/>
</dbReference>
<evidence type="ECO:0000313" key="15">
    <source>
        <dbReference type="Proteomes" id="UP000675881"/>
    </source>
</evidence>
<evidence type="ECO:0000256" key="9">
    <source>
        <dbReference type="ARBA" id="ARBA00022771"/>
    </source>
</evidence>
<dbReference type="GO" id="GO:0005634">
    <property type="term" value="C:nucleus"/>
    <property type="evidence" value="ECO:0007669"/>
    <property type="project" value="TreeGrafter"/>
</dbReference>
<reference evidence="14" key="1">
    <citation type="submission" date="2021-02" db="EMBL/GenBank/DDBJ databases">
        <authorList>
            <person name="Bekaert M."/>
        </authorList>
    </citation>
    <scope>NUCLEOTIDE SEQUENCE</scope>
    <source>
        <strain evidence="14">IoA-00</strain>
    </source>
</reference>
<keyword evidence="6 14" id="KW-0808">Transferase</keyword>
<evidence type="ECO:0000256" key="1">
    <source>
        <dbReference type="ARBA" id="ARBA00000333"/>
    </source>
</evidence>
<dbReference type="GO" id="GO:0061630">
    <property type="term" value="F:ubiquitin protein ligase activity"/>
    <property type="evidence" value="ECO:0007669"/>
    <property type="project" value="UniProtKB-EC"/>
</dbReference>
<keyword evidence="10" id="KW-0833">Ubl conjugation pathway</keyword>
<dbReference type="PANTHER" id="PTHR45943">
    <property type="entry name" value="E3 UBIQUITIN-PROTEIN LIGASE MYCBP2"/>
    <property type="match status" value="1"/>
</dbReference>
<evidence type="ECO:0000256" key="10">
    <source>
        <dbReference type="ARBA" id="ARBA00022786"/>
    </source>
</evidence>
<dbReference type="InterPro" id="IPR013083">
    <property type="entry name" value="Znf_RING/FYVE/PHD"/>
</dbReference>
<gene>
    <name evidence="14" type="ORF">LSAA_14066</name>
</gene>
<comment type="pathway">
    <text evidence="3">Protein modification; protein ubiquitination.</text>
</comment>
<dbReference type="CDD" id="cd16463">
    <property type="entry name" value="RING-H2_PHR"/>
    <property type="match status" value="1"/>
</dbReference>
<dbReference type="CDD" id="cd19799">
    <property type="entry name" value="Bbox2_MYCBP2"/>
    <property type="match status" value="1"/>
</dbReference>
<evidence type="ECO:0000256" key="2">
    <source>
        <dbReference type="ARBA" id="ARBA00004489"/>
    </source>
</evidence>
<dbReference type="SUPFAM" id="SSF57850">
    <property type="entry name" value="RING/U-box"/>
    <property type="match status" value="1"/>
</dbReference>
<dbReference type="GO" id="GO:0008270">
    <property type="term" value="F:zinc ion binding"/>
    <property type="evidence" value="ECO:0007669"/>
    <property type="project" value="UniProtKB-KW"/>
</dbReference>
<evidence type="ECO:0000256" key="4">
    <source>
        <dbReference type="ARBA" id="ARBA00005415"/>
    </source>
</evidence>
<dbReference type="FunFam" id="3.30.40.10:FF:000078">
    <property type="entry name" value="E3 ubiquitin-protein ligase MYCBP2 isoform X1"/>
    <property type="match status" value="1"/>
</dbReference>
<proteinExistence type="inferred from homology"/>
<evidence type="ECO:0000259" key="13">
    <source>
        <dbReference type="PROSITE" id="PS50089"/>
    </source>
</evidence>
<keyword evidence="14" id="KW-0012">Acyltransferase</keyword>
<evidence type="ECO:0000256" key="5">
    <source>
        <dbReference type="ARBA" id="ARBA00012249"/>
    </source>
</evidence>
<evidence type="ECO:0000256" key="11">
    <source>
        <dbReference type="ARBA" id="ARBA00022833"/>
    </source>
</evidence>
<dbReference type="GO" id="GO:0008582">
    <property type="term" value="P:regulation of synaptic assembly at neuromuscular junction"/>
    <property type="evidence" value="ECO:0007669"/>
    <property type="project" value="TreeGrafter"/>
</dbReference>
<evidence type="ECO:0000256" key="3">
    <source>
        <dbReference type="ARBA" id="ARBA00004906"/>
    </source>
</evidence>
<dbReference type="SMART" id="SM00184">
    <property type="entry name" value="RING"/>
    <property type="match status" value="1"/>
</dbReference>
<organism evidence="14 15">
    <name type="scientific">Lepeophtheirus salmonis</name>
    <name type="common">Salmon louse</name>
    <name type="synonym">Caligus salmonis</name>
    <dbReference type="NCBI Taxonomy" id="72036"/>
    <lineage>
        <taxon>Eukaryota</taxon>
        <taxon>Metazoa</taxon>
        <taxon>Ecdysozoa</taxon>
        <taxon>Arthropoda</taxon>
        <taxon>Crustacea</taxon>
        <taxon>Multicrustacea</taxon>
        <taxon>Hexanauplia</taxon>
        <taxon>Copepoda</taxon>
        <taxon>Siphonostomatoida</taxon>
        <taxon>Caligidae</taxon>
        <taxon>Lepeophtheirus</taxon>
    </lineage>
</organism>
<dbReference type="InterPro" id="IPR001841">
    <property type="entry name" value="Znf_RING"/>
</dbReference>
<keyword evidence="8" id="KW-0677">Repeat</keyword>
<comment type="subcellular location">
    <subcellularLocation>
        <location evidence="2">Cell projection</location>
        <location evidence="2">Axon</location>
    </subcellularLocation>
</comment>
<evidence type="ECO:0000313" key="14">
    <source>
        <dbReference type="EMBL" id="CAF3013290.1"/>
    </source>
</evidence>
<comment type="catalytic activity">
    <reaction evidence="1">
        <text>[E2 ubiquitin-conjugating enzyme]-S-ubiquitinyl-L-cysteine + [acceptor protein]-L-threonine = [E2 ubiquitin-conjugating enzyme]-L-cysteine + [acceptor protein]-3-O-ubiquitinyl-L-threonine.</text>
        <dbReference type="EC" id="2.3.2.33"/>
    </reaction>
</comment>
<comment type="similarity">
    <text evidence="4">Belongs to the RING-Cys relay (RCR) family.</text>
</comment>
<dbReference type="GO" id="GO:0030424">
    <property type="term" value="C:axon"/>
    <property type="evidence" value="ECO:0007669"/>
    <property type="project" value="UniProtKB-SubCell"/>
</dbReference>
<keyword evidence="12" id="KW-0966">Cell projection</keyword>
<dbReference type="PROSITE" id="PS50089">
    <property type="entry name" value="ZF_RING_2"/>
    <property type="match status" value="1"/>
</dbReference>
<dbReference type="EMBL" id="HG994587">
    <property type="protein sequence ID" value="CAF3013290.1"/>
    <property type="molecule type" value="Genomic_DNA"/>
</dbReference>
<dbReference type="Proteomes" id="UP000675881">
    <property type="component" value="Chromosome 8"/>
</dbReference>
<evidence type="ECO:0000256" key="12">
    <source>
        <dbReference type="ARBA" id="ARBA00023273"/>
    </source>
</evidence>
<protein>
    <recommendedName>
        <fullName evidence="5">RCR-type E3 ubiquitin transferase</fullName>
        <ecNumber evidence="5">2.3.2.33</ecNumber>
    </recommendedName>
</protein>
<feature type="domain" description="RING-type" evidence="13">
    <location>
        <begin position="536"/>
        <end position="587"/>
    </location>
</feature>
<accession>A0A7R8D3E9</accession>
<keyword evidence="15" id="KW-1185">Reference proteome</keyword>
<dbReference type="AlphaFoldDB" id="A0A7R8D3E9"/>
<keyword evidence="9" id="KW-0863">Zinc-finger</keyword>
<keyword evidence="7" id="KW-0479">Metal-binding</keyword>
<dbReference type="EC" id="2.3.2.33" evidence="5"/>
<evidence type="ECO:0000256" key="6">
    <source>
        <dbReference type="ARBA" id="ARBA00022679"/>
    </source>
</evidence>
<dbReference type="GO" id="GO:0005886">
    <property type="term" value="C:plasma membrane"/>
    <property type="evidence" value="ECO:0007669"/>
    <property type="project" value="TreeGrafter"/>
</dbReference>